<evidence type="ECO:0000313" key="2">
    <source>
        <dbReference type="Proteomes" id="UP001165960"/>
    </source>
</evidence>
<organism evidence="1 2">
    <name type="scientific">Entomophthora muscae</name>
    <dbReference type="NCBI Taxonomy" id="34485"/>
    <lineage>
        <taxon>Eukaryota</taxon>
        <taxon>Fungi</taxon>
        <taxon>Fungi incertae sedis</taxon>
        <taxon>Zoopagomycota</taxon>
        <taxon>Entomophthoromycotina</taxon>
        <taxon>Entomophthoromycetes</taxon>
        <taxon>Entomophthorales</taxon>
        <taxon>Entomophthoraceae</taxon>
        <taxon>Entomophthora</taxon>
    </lineage>
</organism>
<gene>
    <name evidence="1" type="ORF">DSO57_1007730</name>
</gene>
<keyword evidence="2" id="KW-1185">Reference proteome</keyword>
<protein>
    <submittedName>
        <fullName evidence="1">Uncharacterized protein</fullName>
    </submittedName>
</protein>
<evidence type="ECO:0000313" key="1">
    <source>
        <dbReference type="EMBL" id="KAJ9074309.1"/>
    </source>
</evidence>
<dbReference type="EMBL" id="QTSX02002863">
    <property type="protein sequence ID" value="KAJ9074309.1"/>
    <property type="molecule type" value="Genomic_DNA"/>
</dbReference>
<proteinExistence type="predicted"/>
<reference evidence="1" key="1">
    <citation type="submission" date="2022-04" db="EMBL/GenBank/DDBJ databases">
        <title>Genome of the entomopathogenic fungus Entomophthora muscae.</title>
        <authorList>
            <person name="Elya C."/>
            <person name="Lovett B.R."/>
            <person name="Lee E."/>
            <person name="Macias A.M."/>
            <person name="Hajek A.E."/>
            <person name="De Bivort B.L."/>
            <person name="Kasson M.T."/>
            <person name="De Fine Licht H.H."/>
            <person name="Stajich J.E."/>
        </authorList>
    </citation>
    <scope>NUCLEOTIDE SEQUENCE</scope>
    <source>
        <strain evidence="1">Berkeley</strain>
    </source>
</reference>
<name>A0ACC2TIA0_9FUNG</name>
<comment type="caution">
    <text evidence="1">The sequence shown here is derived from an EMBL/GenBank/DDBJ whole genome shotgun (WGS) entry which is preliminary data.</text>
</comment>
<dbReference type="Proteomes" id="UP001165960">
    <property type="component" value="Unassembled WGS sequence"/>
</dbReference>
<sequence length="64" mass="7243">MLSNTADGYAYQMEIKGMLEEWALQQAVNTVVMSAEMEQCEWPAKEITAACPNWRQPKALDSSF</sequence>
<accession>A0ACC2TIA0</accession>